<comment type="subcellular location">
    <subcellularLocation>
        <location evidence="1">Cytoplasm</location>
    </subcellularLocation>
</comment>
<evidence type="ECO:0000256" key="11">
    <source>
        <dbReference type="ARBA" id="ARBA00031435"/>
    </source>
</evidence>
<dbReference type="GO" id="GO:0005737">
    <property type="term" value="C:cytoplasm"/>
    <property type="evidence" value="ECO:0007669"/>
    <property type="project" value="UniProtKB-SubCell"/>
</dbReference>
<organism evidence="17 18">
    <name type="scientific">Danionella cerebrum</name>
    <dbReference type="NCBI Taxonomy" id="2873325"/>
    <lineage>
        <taxon>Eukaryota</taxon>
        <taxon>Metazoa</taxon>
        <taxon>Chordata</taxon>
        <taxon>Craniata</taxon>
        <taxon>Vertebrata</taxon>
        <taxon>Euteleostomi</taxon>
        <taxon>Actinopterygii</taxon>
        <taxon>Neopterygii</taxon>
        <taxon>Teleostei</taxon>
        <taxon>Ostariophysi</taxon>
        <taxon>Cypriniformes</taxon>
        <taxon>Danionidae</taxon>
        <taxon>Danioninae</taxon>
        <taxon>Danionella</taxon>
    </lineage>
</organism>
<keyword evidence="8" id="KW-0808">Transferase</keyword>
<dbReference type="EC" id="2.3.1.57" evidence="5"/>
<dbReference type="UniPathway" id="UPA00188">
    <property type="reaction ID" value="UER00363"/>
</dbReference>
<comment type="catalytic activity">
    <reaction evidence="15">
        <text>an alkane-alpha,omega-diamine + acetyl-CoA = an N-acetylalkane-alpha,omega-diamine + CoA + H(+)</text>
        <dbReference type="Rhea" id="RHEA:11116"/>
        <dbReference type="Rhea" id="RHEA-COMP:9766"/>
        <dbReference type="Rhea" id="RHEA-COMP:9767"/>
        <dbReference type="ChEBI" id="CHEBI:15378"/>
        <dbReference type="ChEBI" id="CHEBI:57287"/>
        <dbReference type="ChEBI" id="CHEBI:57288"/>
        <dbReference type="ChEBI" id="CHEBI:70977"/>
        <dbReference type="ChEBI" id="CHEBI:70988"/>
        <dbReference type="EC" id="2.3.1.57"/>
    </reaction>
    <physiologicalReaction direction="left-to-right" evidence="15">
        <dbReference type="Rhea" id="RHEA:11117"/>
    </physiologicalReaction>
</comment>
<dbReference type="AlphaFoldDB" id="A0A553MVK2"/>
<evidence type="ECO:0000256" key="12">
    <source>
        <dbReference type="ARBA" id="ARBA00031532"/>
    </source>
</evidence>
<sequence length="371" mass="42960">MDKFILRKAEPKDVCDILRLIKELAKFEEMEDQVVLTEKELLEDGFGDHPFYHCIVAEVPKQHQSIEGHVIVGFAMYYFTYDPWIGKLLYLEDFYVMKEFRGFGIGSEILKTLSHTAVKTRCSSMHFIVAEWNTLSIEFYKRRGASDLSHEEGWRLFKIDKNSLLKMTNEDTVGISTTGSLMTELSASGDLRLHGEKPGLSAEGRPLDRMKKQILLLFTYRGLELAKFEEMEEQVVLTEKELLEDGFGDHPFYHCVVAEVPKENKSVDGHTAVGFAMYYFTYDPWIGKLLYLEDFYVMKEFRGYGIGSEILKMLSETAVKTRCSGMHFIVAEWNTPSIEFYKRRGASDLSHEEGWRLYEIDKNSLLKMTKK</sequence>
<evidence type="ECO:0000256" key="15">
    <source>
        <dbReference type="ARBA" id="ARBA00049562"/>
    </source>
</evidence>
<evidence type="ECO:0000256" key="6">
    <source>
        <dbReference type="ARBA" id="ARBA00017209"/>
    </source>
</evidence>
<dbReference type="Pfam" id="PF00583">
    <property type="entry name" value="Acetyltransf_1"/>
    <property type="match status" value="2"/>
</dbReference>
<dbReference type="GO" id="GO:0032918">
    <property type="term" value="P:spermidine acetylation"/>
    <property type="evidence" value="ECO:0007669"/>
    <property type="project" value="TreeGrafter"/>
</dbReference>
<keyword evidence="9" id="KW-0012">Acyltransferase</keyword>
<comment type="caution">
    <text evidence="17">The sequence shown here is derived from an EMBL/GenBank/DDBJ whole genome shotgun (WGS) entry which is preliminary data.</text>
</comment>
<evidence type="ECO:0000256" key="10">
    <source>
        <dbReference type="ARBA" id="ARBA00029790"/>
    </source>
</evidence>
<dbReference type="Gene3D" id="3.40.630.30">
    <property type="match status" value="2"/>
</dbReference>
<dbReference type="OrthoDB" id="7305308at2759"/>
<keyword evidence="7" id="KW-0963">Cytoplasm</keyword>
<dbReference type="PANTHER" id="PTHR10545:SF36">
    <property type="entry name" value="DIAMINE ACETYLTRANSFERASE 1"/>
    <property type="match status" value="1"/>
</dbReference>
<comment type="similarity">
    <text evidence="3">Belongs to the acetyltransferase family.</text>
</comment>
<comment type="catalytic activity">
    <reaction evidence="13">
        <text>spermine + acetyl-CoA = N(1)-acetylspermine + CoA + H(+)</text>
        <dbReference type="Rhea" id="RHEA:33099"/>
        <dbReference type="ChEBI" id="CHEBI:15378"/>
        <dbReference type="ChEBI" id="CHEBI:45725"/>
        <dbReference type="ChEBI" id="CHEBI:57287"/>
        <dbReference type="ChEBI" id="CHEBI:57288"/>
        <dbReference type="ChEBI" id="CHEBI:58101"/>
        <dbReference type="EC" id="2.3.1.57"/>
    </reaction>
    <physiologicalReaction direction="left-to-right" evidence="13">
        <dbReference type="Rhea" id="RHEA:33100"/>
    </physiologicalReaction>
</comment>
<dbReference type="Proteomes" id="UP000316079">
    <property type="component" value="Unassembled WGS sequence"/>
</dbReference>
<evidence type="ECO:0000256" key="13">
    <source>
        <dbReference type="ARBA" id="ARBA00048955"/>
    </source>
</evidence>
<evidence type="ECO:0000313" key="17">
    <source>
        <dbReference type="EMBL" id="TRY57214.1"/>
    </source>
</evidence>
<dbReference type="InterPro" id="IPR051016">
    <property type="entry name" value="Diverse_Substrate_AcTransf"/>
</dbReference>
<dbReference type="PANTHER" id="PTHR10545">
    <property type="entry name" value="DIAMINE N-ACETYLTRANSFERASE"/>
    <property type="match status" value="1"/>
</dbReference>
<reference evidence="17 18" key="1">
    <citation type="journal article" date="2019" name="Sci. Data">
        <title>Hybrid genome assembly and annotation of Danionella translucida.</title>
        <authorList>
            <person name="Kadobianskyi M."/>
            <person name="Schulze L."/>
            <person name="Schuelke M."/>
            <person name="Judkewitz B."/>
        </authorList>
    </citation>
    <scope>NUCLEOTIDE SEQUENCE [LARGE SCALE GENOMIC DNA]</scope>
    <source>
        <strain evidence="17 18">Bolton</strain>
    </source>
</reference>
<name>A0A553MVK2_9TELE</name>
<dbReference type="GO" id="GO:0009447">
    <property type="term" value="P:putrescine catabolic process"/>
    <property type="evidence" value="ECO:0007669"/>
    <property type="project" value="UniProtKB-UniPathway"/>
</dbReference>
<evidence type="ECO:0000256" key="3">
    <source>
        <dbReference type="ARBA" id="ARBA00008694"/>
    </source>
</evidence>
<evidence type="ECO:0000256" key="4">
    <source>
        <dbReference type="ARBA" id="ARBA00011738"/>
    </source>
</evidence>
<dbReference type="InterPro" id="IPR000182">
    <property type="entry name" value="GNAT_dom"/>
</dbReference>
<feature type="domain" description="N-acetyltransferase" evidence="16">
    <location>
        <begin position="226"/>
        <end position="371"/>
    </location>
</feature>
<dbReference type="GO" id="GO:0004145">
    <property type="term" value="F:diamine N-acetyltransferase activity"/>
    <property type="evidence" value="ECO:0007669"/>
    <property type="project" value="UniProtKB-EC"/>
</dbReference>
<gene>
    <name evidence="17" type="ORF">DNTS_003288</name>
</gene>
<dbReference type="GO" id="GO:0019809">
    <property type="term" value="F:spermidine binding"/>
    <property type="evidence" value="ECO:0007669"/>
    <property type="project" value="TreeGrafter"/>
</dbReference>
<evidence type="ECO:0000256" key="1">
    <source>
        <dbReference type="ARBA" id="ARBA00004496"/>
    </source>
</evidence>
<dbReference type="PROSITE" id="PS51186">
    <property type="entry name" value="GNAT"/>
    <property type="match status" value="2"/>
</dbReference>
<proteinExistence type="inferred from homology"/>
<dbReference type="EMBL" id="SRMA01027244">
    <property type="protein sequence ID" value="TRY57214.1"/>
    <property type="molecule type" value="Genomic_DNA"/>
</dbReference>
<feature type="domain" description="N-acetyltransferase" evidence="16">
    <location>
        <begin position="4"/>
        <end position="170"/>
    </location>
</feature>
<evidence type="ECO:0000256" key="5">
    <source>
        <dbReference type="ARBA" id="ARBA00013209"/>
    </source>
</evidence>
<dbReference type="STRING" id="623744.A0A553MVK2"/>
<evidence type="ECO:0000256" key="2">
    <source>
        <dbReference type="ARBA" id="ARBA00004995"/>
    </source>
</evidence>
<evidence type="ECO:0000313" key="18">
    <source>
        <dbReference type="Proteomes" id="UP000316079"/>
    </source>
</evidence>
<keyword evidence="18" id="KW-1185">Reference proteome</keyword>
<dbReference type="SUPFAM" id="SSF55729">
    <property type="entry name" value="Acyl-CoA N-acyltransferases (Nat)"/>
    <property type="match status" value="2"/>
</dbReference>
<dbReference type="FunFam" id="3.40.630.30:FF:000011">
    <property type="entry name" value="Diamine acetyltransferase 1"/>
    <property type="match status" value="2"/>
</dbReference>
<evidence type="ECO:0000256" key="7">
    <source>
        <dbReference type="ARBA" id="ARBA00022490"/>
    </source>
</evidence>
<comment type="catalytic activity">
    <reaction evidence="14">
        <text>spermidine + acetyl-CoA = N(1)-acetylspermidine + CoA + H(+)</text>
        <dbReference type="Rhea" id="RHEA:28150"/>
        <dbReference type="ChEBI" id="CHEBI:15378"/>
        <dbReference type="ChEBI" id="CHEBI:57287"/>
        <dbReference type="ChEBI" id="CHEBI:57288"/>
        <dbReference type="ChEBI" id="CHEBI:57834"/>
        <dbReference type="ChEBI" id="CHEBI:58324"/>
        <dbReference type="EC" id="2.3.1.57"/>
    </reaction>
    <physiologicalReaction direction="left-to-right" evidence="14">
        <dbReference type="Rhea" id="RHEA:28151"/>
    </physiologicalReaction>
</comment>
<protein>
    <recommendedName>
        <fullName evidence="6">Diamine acetyltransferase 1</fullName>
        <ecNumber evidence="5">2.3.1.57</ecNumber>
    </recommendedName>
    <alternativeName>
        <fullName evidence="11">Polyamine N-acetyltransferase 1</fullName>
    </alternativeName>
    <alternativeName>
        <fullName evidence="10">Putrescine acetyltransferase</fullName>
    </alternativeName>
    <alternativeName>
        <fullName evidence="12">Spermidine/spermine N(1)-acetyltransferase 1</fullName>
    </alternativeName>
</protein>
<comment type="subunit">
    <text evidence="4">Homodimer.</text>
</comment>
<evidence type="ECO:0000259" key="16">
    <source>
        <dbReference type="PROSITE" id="PS51186"/>
    </source>
</evidence>
<evidence type="ECO:0000256" key="9">
    <source>
        <dbReference type="ARBA" id="ARBA00023315"/>
    </source>
</evidence>
<comment type="pathway">
    <text evidence="2">Amine and polyamine degradation; putrescine degradation; N-acetylputrescine from putrescine: step 1/1.</text>
</comment>
<evidence type="ECO:0000256" key="8">
    <source>
        <dbReference type="ARBA" id="ARBA00022679"/>
    </source>
</evidence>
<dbReference type="InterPro" id="IPR016181">
    <property type="entry name" value="Acyl_CoA_acyltransferase"/>
</dbReference>
<accession>A0A553MVK2</accession>
<dbReference type="CDD" id="cd04301">
    <property type="entry name" value="NAT_SF"/>
    <property type="match status" value="2"/>
</dbReference>
<evidence type="ECO:0000256" key="14">
    <source>
        <dbReference type="ARBA" id="ARBA00049279"/>
    </source>
</evidence>